<dbReference type="AlphaFoldDB" id="A0A840WP57"/>
<name>A0A840WP57_9ACTN</name>
<sequence>MSDWHKSSYSSGGQNCVEVAEGPSTLVRDTQNRELGHLAVSTTEWSALLAAVSTK</sequence>
<evidence type="ECO:0000259" key="1">
    <source>
        <dbReference type="Pfam" id="PF04149"/>
    </source>
</evidence>
<evidence type="ECO:0000313" key="3">
    <source>
        <dbReference type="Proteomes" id="UP000579647"/>
    </source>
</evidence>
<feature type="domain" description="DUF397" evidence="1">
    <location>
        <begin position="3"/>
        <end position="52"/>
    </location>
</feature>
<organism evidence="2 3">
    <name type="scientific">Nocardiopsis metallicus</name>
    <dbReference type="NCBI Taxonomy" id="179819"/>
    <lineage>
        <taxon>Bacteria</taxon>
        <taxon>Bacillati</taxon>
        <taxon>Actinomycetota</taxon>
        <taxon>Actinomycetes</taxon>
        <taxon>Streptosporangiales</taxon>
        <taxon>Nocardiopsidaceae</taxon>
        <taxon>Nocardiopsis</taxon>
    </lineage>
</organism>
<proteinExistence type="predicted"/>
<protein>
    <recommendedName>
        <fullName evidence="1">DUF397 domain-containing protein</fullName>
    </recommendedName>
</protein>
<dbReference type="Pfam" id="PF04149">
    <property type="entry name" value="DUF397"/>
    <property type="match status" value="1"/>
</dbReference>
<evidence type="ECO:0000313" key="2">
    <source>
        <dbReference type="EMBL" id="MBB5494791.1"/>
    </source>
</evidence>
<dbReference type="EMBL" id="JACHDO010000001">
    <property type="protein sequence ID" value="MBB5494791.1"/>
    <property type="molecule type" value="Genomic_DNA"/>
</dbReference>
<comment type="caution">
    <text evidence="2">The sequence shown here is derived from an EMBL/GenBank/DDBJ whole genome shotgun (WGS) entry which is preliminary data.</text>
</comment>
<dbReference type="InterPro" id="IPR007278">
    <property type="entry name" value="DUF397"/>
</dbReference>
<dbReference type="Proteomes" id="UP000579647">
    <property type="component" value="Unassembled WGS sequence"/>
</dbReference>
<gene>
    <name evidence="2" type="ORF">HNR07_005928</name>
</gene>
<keyword evidence="3" id="KW-1185">Reference proteome</keyword>
<accession>A0A840WP57</accession>
<dbReference type="RefSeq" id="WP_184368791.1">
    <property type="nucleotide sequence ID" value="NZ_BAAAKM010000063.1"/>
</dbReference>
<reference evidence="2 3" key="1">
    <citation type="submission" date="2020-08" db="EMBL/GenBank/DDBJ databases">
        <title>Sequencing the genomes of 1000 actinobacteria strains.</title>
        <authorList>
            <person name="Klenk H.-P."/>
        </authorList>
    </citation>
    <scope>NUCLEOTIDE SEQUENCE [LARGE SCALE GENOMIC DNA]</scope>
    <source>
        <strain evidence="2 3">DSM 44598</strain>
    </source>
</reference>